<evidence type="ECO:0000313" key="9">
    <source>
        <dbReference type="EMBL" id="ACY15165.1"/>
    </source>
</evidence>
<evidence type="ECO:0000256" key="3">
    <source>
        <dbReference type="ARBA" id="ARBA00022723"/>
    </source>
</evidence>
<dbReference type="RefSeq" id="WP_012827773.1">
    <property type="nucleotide sequence ID" value="NC_013440.1"/>
</dbReference>
<dbReference type="Pfam" id="PF13186">
    <property type="entry name" value="SPASM"/>
    <property type="match status" value="1"/>
</dbReference>
<feature type="domain" description="Radical SAM core" evidence="7">
    <location>
        <begin position="210"/>
        <end position="314"/>
    </location>
</feature>
<evidence type="ECO:0000256" key="5">
    <source>
        <dbReference type="ARBA" id="ARBA00023014"/>
    </source>
</evidence>
<dbReference type="HOGENOM" id="CLU_575906_0_0_7"/>
<dbReference type="STRING" id="502025.Hoch_2632"/>
<dbReference type="InterPro" id="IPR023885">
    <property type="entry name" value="4Fe4S-binding_SPASM_dom"/>
</dbReference>
<keyword evidence="2" id="KW-0949">S-adenosyl-L-methionine</keyword>
<dbReference type="InterPro" id="IPR007197">
    <property type="entry name" value="rSAM"/>
</dbReference>
<keyword evidence="3" id="KW-0479">Metal-binding</keyword>
<dbReference type="PANTHER" id="PTHR11228">
    <property type="entry name" value="RADICAL SAM DOMAIN PROTEIN"/>
    <property type="match status" value="1"/>
</dbReference>
<proteinExistence type="predicted"/>
<evidence type="ECO:0000259" key="7">
    <source>
        <dbReference type="Pfam" id="PF04055"/>
    </source>
</evidence>
<comment type="cofactor">
    <cofactor evidence="1">
        <name>[4Fe-4S] cluster</name>
        <dbReference type="ChEBI" id="CHEBI:49883"/>
    </cofactor>
</comment>
<name>D0LLY7_HALO1</name>
<sequence>MYYRQAKHLGWRRYHDAVAIVDDLRNRLFVLGEPASSLWEELAAPTSIDEARGFFSRRLGKQVSAAVLRRALAPLVDAGILLRADSREALERAYRVRPRGRGADVPALCNSFYEQMHPLVSRDQLLRATVELPALAGPGELDSARLGDEPPLRFEELCALFDALAEIGVVFLSLRIGPERDSISERSSNNDATAESPAAGANGAAGAGSALRPDFADIVQAARERHFAVAVDTASARLGESTLAALRDAAPGSVSLPLYGLSAKTHEYVTGRPGSFATALANIHRLRGSDIPVVLRFRVMRHNAEELVRLAEFAEARDCLYSTSDTVFTIERPAEFLRAHRLSDDQREQLWERGLLPPPSAGRCRAGTVRIRIGASGEVYPCELLRVPLGNIRRENLRDIARGSSSMRLFGEVQRTPERCGACAHQAYCPRCPGLAHHEDGDVRGHSSLACQVSEAYARSSKHRGELVELRLTR</sequence>
<dbReference type="Pfam" id="PF04055">
    <property type="entry name" value="Radical_SAM"/>
    <property type="match status" value="1"/>
</dbReference>
<dbReference type="OrthoDB" id="9763993at2"/>
<dbReference type="KEGG" id="hoh:Hoch_2632"/>
<dbReference type="PANTHER" id="PTHR11228:SF34">
    <property type="entry name" value="TUNGSTEN-CONTAINING ALDEHYDE FERREDOXIN OXIDOREDUCTASE COFACTOR MODIFYING PROTEIN"/>
    <property type="match status" value="1"/>
</dbReference>
<evidence type="ECO:0000313" key="10">
    <source>
        <dbReference type="Proteomes" id="UP000001880"/>
    </source>
</evidence>
<dbReference type="eggNOG" id="COG0535">
    <property type="taxonomic scope" value="Bacteria"/>
</dbReference>
<evidence type="ECO:0000256" key="6">
    <source>
        <dbReference type="SAM" id="MobiDB-lite"/>
    </source>
</evidence>
<keyword evidence="10" id="KW-1185">Reference proteome</keyword>
<dbReference type="GO" id="GO:0003824">
    <property type="term" value="F:catalytic activity"/>
    <property type="evidence" value="ECO:0007669"/>
    <property type="project" value="InterPro"/>
</dbReference>
<dbReference type="InterPro" id="IPR013785">
    <property type="entry name" value="Aldolase_TIM"/>
</dbReference>
<evidence type="ECO:0000259" key="8">
    <source>
        <dbReference type="Pfam" id="PF13186"/>
    </source>
</evidence>
<evidence type="ECO:0000256" key="1">
    <source>
        <dbReference type="ARBA" id="ARBA00001966"/>
    </source>
</evidence>
<accession>D0LLY7</accession>
<gene>
    <name evidence="9" type="ordered locus">Hoch_2632</name>
</gene>
<dbReference type="GO" id="GO:0051536">
    <property type="term" value="F:iron-sulfur cluster binding"/>
    <property type="evidence" value="ECO:0007669"/>
    <property type="project" value="UniProtKB-KW"/>
</dbReference>
<organism evidence="9 10">
    <name type="scientific">Haliangium ochraceum (strain DSM 14365 / JCM 11303 / SMP-2)</name>
    <dbReference type="NCBI Taxonomy" id="502025"/>
    <lineage>
        <taxon>Bacteria</taxon>
        <taxon>Pseudomonadati</taxon>
        <taxon>Myxococcota</taxon>
        <taxon>Polyangia</taxon>
        <taxon>Haliangiales</taxon>
        <taxon>Kofleriaceae</taxon>
        <taxon>Haliangium</taxon>
    </lineage>
</organism>
<protein>
    <submittedName>
        <fullName evidence="9">Fe-S oxidoreductase-like protein</fullName>
    </submittedName>
</protein>
<dbReference type="NCBIfam" id="TIGR04085">
    <property type="entry name" value="rSAM_more_4Fe4S"/>
    <property type="match status" value="1"/>
</dbReference>
<reference evidence="9 10" key="1">
    <citation type="journal article" date="2010" name="Stand. Genomic Sci.">
        <title>Complete genome sequence of Haliangium ochraceum type strain (SMP-2).</title>
        <authorList>
            <consortium name="US DOE Joint Genome Institute (JGI-PGF)"/>
            <person name="Ivanova N."/>
            <person name="Daum C."/>
            <person name="Lang E."/>
            <person name="Abt B."/>
            <person name="Kopitz M."/>
            <person name="Saunders E."/>
            <person name="Lapidus A."/>
            <person name="Lucas S."/>
            <person name="Glavina Del Rio T."/>
            <person name="Nolan M."/>
            <person name="Tice H."/>
            <person name="Copeland A."/>
            <person name="Cheng J.F."/>
            <person name="Chen F."/>
            <person name="Bruce D."/>
            <person name="Goodwin L."/>
            <person name="Pitluck S."/>
            <person name="Mavromatis K."/>
            <person name="Pati A."/>
            <person name="Mikhailova N."/>
            <person name="Chen A."/>
            <person name="Palaniappan K."/>
            <person name="Land M."/>
            <person name="Hauser L."/>
            <person name="Chang Y.J."/>
            <person name="Jeffries C.D."/>
            <person name="Detter J.C."/>
            <person name="Brettin T."/>
            <person name="Rohde M."/>
            <person name="Goker M."/>
            <person name="Bristow J."/>
            <person name="Markowitz V."/>
            <person name="Eisen J.A."/>
            <person name="Hugenholtz P."/>
            <person name="Kyrpides N.C."/>
            <person name="Klenk H.P."/>
        </authorList>
    </citation>
    <scope>NUCLEOTIDE SEQUENCE [LARGE SCALE GENOMIC DNA]</scope>
    <source>
        <strain evidence="10">DSM 14365 / CIP 107738 / JCM 11303 / AJ 13395 / SMP-2</strain>
    </source>
</reference>
<dbReference type="AlphaFoldDB" id="D0LLY7"/>
<keyword evidence="4" id="KW-0408">Iron</keyword>
<feature type="region of interest" description="Disordered" evidence="6">
    <location>
        <begin position="182"/>
        <end position="205"/>
    </location>
</feature>
<dbReference type="SUPFAM" id="SSF102114">
    <property type="entry name" value="Radical SAM enzymes"/>
    <property type="match status" value="1"/>
</dbReference>
<dbReference type="InterPro" id="IPR058240">
    <property type="entry name" value="rSAM_sf"/>
</dbReference>
<dbReference type="InterPro" id="IPR050377">
    <property type="entry name" value="Radical_SAM_PqqE_MftC-like"/>
</dbReference>
<dbReference type="Proteomes" id="UP000001880">
    <property type="component" value="Chromosome"/>
</dbReference>
<dbReference type="Gene3D" id="3.20.20.70">
    <property type="entry name" value="Aldolase class I"/>
    <property type="match status" value="1"/>
</dbReference>
<evidence type="ECO:0000256" key="2">
    <source>
        <dbReference type="ARBA" id="ARBA00022691"/>
    </source>
</evidence>
<dbReference type="EMBL" id="CP001804">
    <property type="protein sequence ID" value="ACY15165.1"/>
    <property type="molecule type" value="Genomic_DNA"/>
</dbReference>
<feature type="domain" description="4Fe4S-binding SPASM" evidence="8">
    <location>
        <begin position="364"/>
        <end position="423"/>
    </location>
</feature>
<feature type="compositionally biased region" description="Low complexity" evidence="6">
    <location>
        <begin position="192"/>
        <end position="205"/>
    </location>
</feature>
<dbReference type="GO" id="GO:0046872">
    <property type="term" value="F:metal ion binding"/>
    <property type="evidence" value="ECO:0007669"/>
    <property type="project" value="UniProtKB-KW"/>
</dbReference>
<keyword evidence="5" id="KW-0411">Iron-sulfur</keyword>
<evidence type="ECO:0000256" key="4">
    <source>
        <dbReference type="ARBA" id="ARBA00023004"/>
    </source>
</evidence>